<name>A0AAN8XDT9_HALRR</name>
<evidence type="ECO:0000313" key="3">
    <source>
        <dbReference type="Proteomes" id="UP001381693"/>
    </source>
</evidence>
<keyword evidence="3" id="KW-1185">Reference proteome</keyword>
<comment type="caution">
    <text evidence="2">The sequence shown here is derived from an EMBL/GenBank/DDBJ whole genome shotgun (WGS) entry which is preliminary data.</text>
</comment>
<reference evidence="2 3" key="1">
    <citation type="submission" date="2023-11" db="EMBL/GenBank/DDBJ databases">
        <title>Halocaridina rubra genome assembly.</title>
        <authorList>
            <person name="Smith C."/>
        </authorList>
    </citation>
    <scope>NUCLEOTIDE SEQUENCE [LARGE SCALE GENOMIC DNA]</scope>
    <source>
        <strain evidence="2">EP-1</strain>
        <tissue evidence="2">Whole</tissue>
    </source>
</reference>
<dbReference type="Proteomes" id="UP001381693">
    <property type="component" value="Unassembled WGS sequence"/>
</dbReference>
<dbReference type="AlphaFoldDB" id="A0AAN8XDT9"/>
<evidence type="ECO:0000313" key="2">
    <source>
        <dbReference type="EMBL" id="KAK7079698.1"/>
    </source>
</evidence>
<feature type="region of interest" description="Disordered" evidence="1">
    <location>
        <begin position="31"/>
        <end position="57"/>
    </location>
</feature>
<organism evidence="2 3">
    <name type="scientific">Halocaridina rubra</name>
    <name type="common">Hawaiian red shrimp</name>
    <dbReference type="NCBI Taxonomy" id="373956"/>
    <lineage>
        <taxon>Eukaryota</taxon>
        <taxon>Metazoa</taxon>
        <taxon>Ecdysozoa</taxon>
        <taxon>Arthropoda</taxon>
        <taxon>Crustacea</taxon>
        <taxon>Multicrustacea</taxon>
        <taxon>Malacostraca</taxon>
        <taxon>Eumalacostraca</taxon>
        <taxon>Eucarida</taxon>
        <taxon>Decapoda</taxon>
        <taxon>Pleocyemata</taxon>
        <taxon>Caridea</taxon>
        <taxon>Atyoidea</taxon>
        <taxon>Atyidae</taxon>
        <taxon>Halocaridina</taxon>
    </lineage>
</organism>
<gene>
    <name evidence="2" type="ORF">SK128_020763</name>
</gene>
<accession>A0AAN8XDT9</accession>
<feature type="non-terminal residue" evidence="2">
    <location>
        <position position="74"/>
    </location>
</feature>
<sequence>MSPPKHPPFFTLRSVAAPRYIPPSQCRFHPRIHSPDGTSSPFRSPIHGASFLPPPQRSEGVRWLAISSRRLSQR</sequence>
<proteinExistence type="predicted"/>
<dbReference type="EMBL" id="JAXCGZ010006522">
    <property type="protein sequence ID" value="KAK7079698.1"/>
    <property type="molecule type" value="Genomic_DNA"/>
</dbReference>
<protein>
    <submittedName>
        <fullName evidence="2">Uncharacterized protein</fullName>
    </submittedName>
</protein>
<evidence type="ECO:0000256" key="1">
    <source>
        <dbReference type="SAM" id="MobiDB-lite"/>
    </source>
</evidence>